<dbReference type="Gene3D" id="3.40.50.10320">
    <property type="entry name" value="LmbE-like"/>
    <property type="match status" value="1"/>
</dbReference>
<dbReference type="PANTHER" id="PTHR12993:SF11">
    <property type="entry name" value="N-ACETYLGLUCOSAMINYL-PHOSPHATIDYLINOSITOL DE-N-ACETYLASE"/>
    <property type="match status" value="1"/>
</dbReference>
<comment type="caution">
    <text evidence="1">The sequence shown here is derived from an EMBL/GenBank/DDBJ whole genome shotgun (WGS) entry which is preliminary data.</text>
</comment>
<dbReference type="Pfam" id="PF02585">
    <property type="entry name" value="PIG-L"/>
    <property type="match status" value="1"/>
</dbReference>
<dbReference type="PANTHER" id="PTHR12993">
    <property type="entry name" value="N-ACETYLGLUCOSAMINYL-PHOSPHATIDYLINOSITOL DE-N-ACETYLASE-RELATED"/>
    <property type="match status" value="1"/>
</dbReference>
<sequence>MLMKLNFEQERILAVVAHPDDAELLCAGTLARAQQDGAEVGICVLCQGDKGQPDPPRDNLVEVRQHEMHSAAKLINAELFLGEQPDGGLFDNLDLRGKLTEIMRQFSPTLVLSHSQSDYHVDHRTSSVITEAATWFSASAGNKTNSPALAKPPALWWMDTINMTSFEPHFYIDVSDYVETKVSMLNCHQSQLQRGKDSSFSPLQELMIQQCHARGQQSGVKAAEAFQTHSAWKRCAAW</sequence>
<protein>
    <submittedName>
        <fullName evidence="1">LmbE family protein</fullName>
    </submittedName>
</protein>
<organism evidence="1 2">
    <name type="scientific">Gimesia maris</name>
    <dbReference type="NCBI Taxonomy" id="122"/>
    <lineage>
        <taxon>Bacteria</taxon>
        <taxon>Pseudomonadati</taxon>
        <taxon>Planctomycetota</taxon>
        <taxon>Planctomycetia</taxon>
        <taxon>Planctomycetales</taxon>
        <taxon>Planctomycetaceae</taxon>
        <taxon>Gimesia</taxon>
    </lineage>
</organism>
<dbReference type="AlphaFoldDB" id="A0A3D3R6Y7"/>
<reference evidence="1 2" key="1">
    <citation type="journal article" date="2018" name="Nat. Biotechnol.">
        <title>A standardized bacterial taxonomy based on genome phylogeny substantially revises the tree of life.</title>
        <authorList>
            <person name="Parks D.H."/>
            <person name="Chuvochina M."/>
            <person name="Waite D.W."/>
            <person name="Rinke C."/>
            <person name="Skarshewski A."/>
            <person name="Chaumeil P.A."/>
            <person name="Hugenholtz P."/>
        </authorList>
    </citation>
    <scope>NUCLEOTIDE SEQUENCE [LARGE SCALE GENOMIC DNA]</scope>
    <source>
        <strain evidence="1">UBA9375</strain>
    </source>
</reference>
<evidence type="ECO:0000313" key="1">
    <source>
        <dbReference type="EMBL" id="HCO24593.1"/>
    </source>
</evidence>
<evidence type="ECO:0000313" key="2">
    <source>
        <dbReference type="Proteomes" id="UP000263642"/>
    </source>
</evidence>
<dbReference type="InterPro" id="IPR003737">
    <property type="entry name" value="GlcNAc_PI_deacetylase-related"/>
</dbReference>
<gene>
    <name evidence="1" type="ORF">DIT97_16765</name>
</gene>
<dbReference type="SUPFAM" id="SSF102588">
    <property type="entry name" value="LmbE-like"/>
    <property type="match status" value="1"/>
</dbReference>
<dbReference type="InterPro" id="IPR024078">
    <property type="entry name" value="LmbE-like_dom_sf"/>
</dbReference>
<dbReference type="EMBL" id="DQAY01000104">
    <property type="protein sequence ID" value="HCO24593.1"/>
    <property type="molecule type" value="Genomic_DNA"/>
</dbReference>
<proteinExistence type="predicted"/>
<dbReference type="GO" id="GO:0016811">
    <property type="term" value="F:hydrolase activity, acting on carbon-nitrogen (but not peptide) bonds, in linear amides"/>
    <property type="evidence" value="ECO:0007669"/>
    <property type="project" value="TreeGrafter"/>
</dbReference>
<name>A0A3D3R6Y7_9PLAN</name>
<dbReference type="Proteomes" id="UP000263642">
    <property type="component" value="Unassembled WGS sequence"/>
</dbReference>
<accession>A0A3D3R6Y7</accession>